<feature type="compositionally biased region" description="Polar residues" evidence="7">
    <location>
        <begin position="325"/>
        <end position="334"/>
    </location>
</feature>
<organism evidence="8 9">
    <name type="scientific">Patiria miniata</name>
    <name type="common">Bat star</name>
    <name type="synonym">Asterina miniata</name>
    <dbReference type="NCBI Taxonomy" id="46514"/>
    <lineage>
        <taxon>Eukaryota</taxon>
        <taxon>Metazoa</taxon>
        <taxon>Echinodermata</taxon>
        <taxon>Eleutherozoa</taxon>
        <taxon>Asterozoa</taxon>
        <taxon>Asteroidea</taxon>
        <taxon>Valvatacea</taxon>
        <taxon>Valvatida</taxon>
        <taxon>Asterinidae</taxon>
        <taxon>Patiria</taxon>
    </lineage>
</organism>
<accession>A0A914AWB6</accession>
<dbReference type="AlphaFoldDB" id="A0A914AWB6"/>
<evidence type="ECO:0000313" key="8">
    <source>
        <dbReference type="EnsemblMetazoa" id="XP_038067799.1"/>
    </source>
</evidence>
<evidence type="ECO:0000256" key="2">
    <source>
        <dbReference type="ARBA" id="ARBA00010099"/>
    </source>
</evidence>
<feature type="compositionally biased region" description="Polar residues" evidence="7">
    <location>
        <begin position="134"/>
        <end position="146"/>
    </location>
</feature>
<dbReference type="EnsemblMetazoa" id="XM_038211871.1">
    <property type="protein sequence ID" value="XP_038067799.1"/>
    <property type="gene ID" value="LOC119737477"/>
</dbReference>
<feature type="region of interest" description="Disordered" evidence="7">
    <location>
        <begin position="1"/>
        <end position="575"/>
    </location>
</feature>
<dbReference type="GO" id="GO:0003677">
    <property type="term" value="F:DNA binding"/>
    <property type="evidence" value="ECO:0007669"/>
    <property type="project" value="UniProtKB-KW"/>
</dbReference>
<evidence type="ECO:0000256" key="4">
    <source>
        <dbReference type="ARBA" id="ARBA00023125"/>
    </source>
</evidence>
<dbReference type="GO" id="GO:0005634">
    <property type="term" value="C:nucleus"/>
    <property type="evidence" value="ECO:0007669"/>
    <property type="project" value="UniProtKB-SubCell"/>
</dbReference>
<dbReference type="PANTHER" id="PTHR14339:SF12">
    <property type="entry name" value="VASCULIN"/>
    <property type="match status" value="1"/>
</dbReference>
<feature type="compositionally biased region" description="Low complexity" evidence="7">
    <location>
        <begin position="362"/>
        <end position="371"/>
    </location>
</feature>
<dbReference type="OMA" id="GSMNIRK"/>
<evidence type="ECO:0000256" key="3">
    <source>
        <dbReference type="ARBA" id="ARBA00023015"/>
    </source>
</evidence>
<dbReference type="InterPro" id="IPR028128">
    <property type="entry name" value="Vasculin_fam"/>
</dbReference>
<reference evidence="8" key="1">
    <citation type="submission" date="2022-11" db="UniProtKB">
        <authorList>
            <consortium name="EnsemblMetazoa"/>
        </authorList>
    </citation>
    <scope>IDENTIFICATION</scope>
</reference>
<dbReference type="Pfam" id="PF15337">
    <property type="entry name" value="Vasculin"/>
    <property type="match status" value="1"/>
</dbReference>
<dbReference type="GeneID" id="119737477"/>
<feature type="compositionally biased region" description="Polar residues" evidence="7">
    <location>
        <begin position="269"/>
        <end position="289"/>
    </location>
</feature>
<evidence type="ECO:0008006" key="10">
    <source>
        <dbReference type="Google" id="ProtNLM"/>
    </source>
</evidence>
<feature type="compositionally biased region" description="Basic and acidic residues" evidence="7">
    <location>
        <begin position="184"/>
        <end position="197"/>
    </location>
</feature>
<sequence length="918" mass="97584">MVLADMANPPEHDFAPAWLKIPSHQQQSSKPPLVNYSGHGGRPGPPDEHPDRYKSRHYSTDSQYGYGRSPTHDQSGFRGRDENRQYSNANNRHHSVDSLPWDPDPTTHWNLSQFNGNSSGTCGTSGYPRRGNSVPRNGHQQYSNNGRFDGNGFASSRGPYQQGKPAGTGRQRYNSGPKSGYSELEDHSNDTPTKEEGQGEGADDAGKESDTKSALSNQDFPSLSGTGDDVETSATIKKSIPSGAWEKPPGTNTKVISGRKLQLIKKSIPSASETKSTPRTIAPSSTSTVDPPVGSKVIGQNGSSGQTSKLLVSSNGSSSVVLKSMTSVTPMVSSRSKDSAIRSAPVPSSRISPVPSKPSPVPSKLSPVPILNRSTPTDINPLPVKVQSNTSSTPKALISKAPISKSPVSKPASPASRPSVVSSSSALQEAAQVTADVGKAASSADSSSPRVTSTSIASEPVVKESSKNEQPSPKPISDAPVSTTTNKPTSTTKASSSVTPSKTPVSKSSTQSSSKPTSITNMSSTFNPAKPTSNPAKPTSNPAKPTSNPAKPTFTPAKPTFTPAKPTSNPAKPTSIINMATLTPAKPVSITNMSTLTPTKPTSITNMSSTLNSKQNPSATRLAISLNRPTPVVGRSAPVFGRPSPVSSTRPSMTIINRQIPAPTGTSGTVPVSLRSGPAGSLNSRKEKSVTPVHTSTMKLLTKEPPSNSPLPTPTAPLEMPCPSPTTPKPKKGDKLVFLNKLRRSSIGDLSKEVTQNNEENLRENDANFKMNGPTTQPKRIMKREHHDIKTNGIDIHHDFTTFEKGSEEDNIPNFYPVFSPVKDVPDMSSSLEAEKRLLQEMGWHEHSDNEEGYAPLTEDELKEFKKRSQQVKKNGLTRALPATWNSVSLPICSMAQQVSLDDGLTSSDSDSSDDEQG</sequence>
<keyword evidence="6" id="KW-0539">Nucleus</keyword>
<feature type="compositionally biased region" description="Low complexity" evidence="7">
    <location>
        <begin position="342"/>
        <end position="354"/>
    </location>
</feature>
<feature type="region of interest" description="Disordered" evidence="7">
    <location>
        <begin position="590"/>
        <end position="651"/>
    </location>
</feature>
<keyword evidence="4" id="KW-0238">DNA-binding</keyword>
<protein>
    <recommendedName>
        <fullName evidence="10">Vasculin</fullName>
    </recommendedName>
</protein>
<evidence type="ECO:0000256" key="7">
    <source>
        <dbReference type="SAM" id="MobiDB-lite"/>
    </source>
</evidence>
<dbReference type="GO" id="GO:0006351">
    <property type="term" value="P:DNA-templated transcription"/>
    <property type="evidence" value="ECO:0007669"/>
    <property type="project" value="InterPro"/>
</dbReference>
<feature type="compositionally biased region" description="Low complexity" evidence="7">
    <location>
        <begin position="549"/>
        <end position="567"/>
    </location>
</feature>
<evidence type="ECO:0000256" key="6">
    <source>
        <dbReference type="ARBA" id="ARBA00023242"/>
    </source>
</evidence>
<evidence type="ECO:0000256" key="5">
    <source>
        <dbReference type="ARBA" id="ARBA00023163"/>
    </source>
</evidence>
<comment type="subcellular location">
    <subcellularLocation>
        <location evidence="1">Nucleus</location>
    </subcellularLocation>
</comment>
<dbReference type="GO" id="GO:0003723">
    <property type="term" value="F:RNA binding"/>
    <property type="evidence" value="ECO:0007669"/>
    <property type="project" value="InterPro"/>
</dbReference>
<dbReference type="PANTHER" id="PTHR14339">
    <property type="entry name" value="VASCULIN"/>
    <property type="match status" value="1"/>
</dbReference>
<dbReference type="OrthoDB" id="8741226at2759"/>
<proteinExistence type="inferred from homology"/>
<dbReference type="GO" id="GO:0045893">
    <property type="term" value="P:positive regulation of DNA-templated transcription"/>
    <property type="evidence" value="ECO:0007669"/>
    <property type="project" value="InterPro"/>
</dbReference>
<feature type="compositionally biased region" description="Polar residues" evidence="7">
    <location>
        <begin position="443"/>
        <end position="457"/>
    </location>
</feature>
<keyword evidence="9" id="KW-1185">Reference proteome</keyword>
<feature type="compositionally biased region" description="Low complexity" evidence="7">
    <location>
        <begin position="399"/>
        <end position="425"/>
    </location>
</feature>
<evidence type="ECO:0000256" key="1">
    <source>
        <dbReference type="ARBA" id="ARBA00004123"/>
    </source>
</evidence>
<feature type="compositionally biased region" description="Polar residues" evidence="7">
    <location>
        <begin position="298"/>
        <end position="307"/>
    </location>
</feature>
<feature type="compositionally biased region" description="Polar residues" evidence="7">
    <location>
        <begin position="519"/>
        <end position="548"/>
    </location>
</feature>
<comment type="similarity">
    <text evidence="2">Belongs to the vasculin family.</text>
</comment>
<evidence type="ECO:0000313" key="9">
    <source>
        <dbReference type="Proteomes" id="UP000887568"/>
    </source>
</evidence>
<dbReference type="Proteomes" id="UP000887568">
    <property type="component" value="Unplaced"/>
</dbReference>
<dbReference type="PRINTS" id="PR01217">
    <property type="entry name" value="PRICHEXTENSN"/>
</dbReference>
<feature type="compositionally biased region" description="Low complexity" evidence="7">
    <location>
        <begin position="115"/>
        <end position="126"/>
    </location>
</feature>
<feature type="region of interest" description="Disordered" evidence="7">
    <location>
        <begin position="700"/>
        <end position="719"/>
    </location>
</feature>
<feature type="compositionally biased region" description="Low complexity" evidence="7">
    <location>
        <begin position="308"/>
        <end position="324"/>
    </location>
</feature>
<feature type="compositionally biased region" description="Pro residues" evidence="7">
    <location>
        <begin position="707"/>
        <end position="719"/>
    </location>
</feature>
<keyword evidence="3" id="KW-0805">Transcription regulation</keyword>
<dbReference type="RefSeq" id="XP_038067799.1">
    <property type="nucleotide sequence ID" value="XM_038211871.1"/>
</dbReference>
<name>A0A914AWB6_PATMI</name>
<feature type="compositionally biased region" description="Polar residues" evidence="7">
    <location>
        <begin position="590"/>
        <end position="619"/>
    </location>
</feature>
<feature type="compositionally biased region" description="Low complexity" evidence="7">
    <location>
        <begin position="480"/>
        <end position="518"/>
    </location>
</feature>
<feature type="compositionally biased region" description="Polar residues" evidence="7">
    <location>
        <begin position="212"/>
        <end position="225"/>
    </location>
</feature>
<keyword evidence="5" id="KW-0804">Transcription</keyword>